<comment type="similarity">
    <text evidence="6">Belongs to the ABC-4 integral membrane protein family.</text>
</comment>
<feature type="transmembrane region" description="Helical" evidence="7">
    <location>
        <begin position="382"/>
        <end position="402"/>
    </location>
</feature>
<feature type="transmembrane region" description="Helical" evidence="7">
    <location>
        <begin position="21"/>
        <end position="42"/>
    </location>
</feature>
<evidence type="ECO:0000256" key="5">
    <source>
        <dbReference type="ARBA" id="ARBA00023136"/>
    </source>
</evidence>
<dbReference type="GO" id="GO:0022857">
    <property type="term" value="F:transmembrane transporter activity"/>
    <property type="evidence" value="ECO:0007669"/>
    <property type="project" value="TreeGrafter"/>
</dbReference>
<dbReference type="GO" id="GO:0005886">
    <property type="term" value="C:plasma membrane"/>
    <property type="evidence" value="ECO:0007669"/>
    <property type="project" value="UniProtKB-SubCell"/>
</dbReference>
<evidence type="ECO:0000256" key="2">
    <source>
        <dbReference type="ARBA" id="ARBA00022475"/>
    </source>
</evidence>
<dbReference type="RefSeq" id="WP_111623652.1">
    <property type="nucleotide sequence ID" value="NZ_QLLN01000004.1"/>
</dbReference>
<dbReference type="InterPro" id="IPR003838">
    <property type="entry name" value="ABC3_permease_C"/>
</dbReference>
<name>A0A327RBB9_9FLAO</name>
<dbReference type="InterPro" id="IPR025857">
    <property type="entry name" value="MacB_PCD"/>
</dbReference>
<comment type="caution">
    <text evidence="10">The sequence shown here is derived from an EMBL/GenBank/DDBJ whole genome shotgun (WGS) entry which is preliminary data.</text>
</comment>
<dbReference type="AlphaFoldDB" id="A0A327RBB9"/>
<keyword evidence="2" id="KW-1003">Cell membrane</keyword>
<evidence type="ECO:0000259" key="9">
    <source>
        <dbReference type="Pfam" id="PF12704"/>
    </source>
</evidence>
<evidence type="ECO:0000256" key="6">
    <source>
        <dbReference type="ARBA" id="ARBA00038076"/>
    </source>
</evidence>
<feature type="domain" description="MacB-like periplasmic core" evidence="9">
    <location>
        <begin position="21"/>
        <end position="248"/>
    </location>
</feature>
<accession>A0A327RBB9</accession>
<dbReference type="OrthoDB" id="9770036at2"/>
<protein>
    <submittedName>
        <fullName evidence="10">Putative ABC transport system permease protein</fullName>
    </submittedName>
</protein>
<evidence type="ECO:0000256" key="4">
    <source>
        <dbReference type="ARBA" id="ARBA00022989"/>
    </source>
</evidence>
<feature type="transmembrane region" description="Helical" evidence="7">
    <location>
        <begin position="287"/>
        <end position="312"/>
    </location>
</feature>
<feature type="transmembrane region" description="Helical" evidence="7">
    <location>
        <begin position="341"/>
        <end position="362"/>
    </location>
</feature>
<evidence type="ECO:0000256" key="3">
    <source>
        <dbReference type="ARBA" id="ARBA00022692"/>
    </source>
</evidence>
<dbReference type="Pfam" id="PF02687">
    <property type="entry name" value="FtsX"/>
    <property type="match status" value="1"/>
</dbReference>
<dbReference type="InterPro" id="IPR050250">
    <property type="entry name" value="Macrolide_Exporter_MacB"/>
</dbReference>
<comment type="subcellular location">
    <subcellularLocation>
        <location evidence="1">Cell membrane</location>
        <topology evidence="1">Multi-pass membrane protein</topology>
    </subcellularLocation>
</comment>
<dbReference type="PANTHER" id="PTHR30572:SF4">
    <property type="entry name" value="ABC TRANSPORTER PERMEASE YTRF"/>
    <property type="match status" value="1"/>
</dbReference>
<proteinExistence type="inferred from homology"/>
<evidence type="ECO:0000313" key="11">
    <source>
        <dbReference type="Proteomes" id="UP000249696"/>
    </source>
</evidence>
<dbReference type="Proteomes" id="UP000249696">
    <property type="component" value="Unassembled WGS sequence"/>
</dbReference>
<gene>
    <name evidence="10" type="ORF">LV92_02150</name>
</gene>
<dbReference type="Pfam" id="PF12704">
    <property type="entry name" value="MacB_PCD"/>
    <property type="match status" value="1"/>
</dbReference>
<dbReference type="EMBL" id="QLLN01000004">
    <property type="protein sequence ID" value="RAJ11227.1"/>
    <property type="molecule type" value="Genomic_DNA"/>
</dbReference>
<keyword evidence="4 7" id="KW-1133">Transmembrane helix</keyword>
<feature type="domain" description="ABC3 transporter permease C-terminal" evidence="8">
    <location>
        <begin position="291"/>
        <end position="409"/>
    </location>
</feature>
<evidence type="ECO:0000259" key="8">
    <source>
        <dbReference type="Pfam" id="PF02687"/>
    </source>
</evidence>
<keyword evidence="3 7" id="KW-0812">Transmembrane</keyword>
<reference evidence="10 11" key="1">
    <citation type="submission" date="2018-06" db="EMBL/GenBank/DDBJ databases">
        <title>Genomic Encyclopedia of Archaeal and Bacterial Type Strains, Phase II (KMG-II): from individual species to whole genera.</title>
        <authorList>
            <person name="Goeker M."/>
        </authorList>
    </citation>
    <scope>NUCLEOTIDE SEQUENCE [LARGE SCALE GENOMIC DNA]</scope>
    <source>
        <strain evidence="10 11">DSM 23522</strain>
    </source>
</reference>
<dbReference type="PANTHER" id="PTHR30572">
    <property type="entry name" value="MEMBRANE COMPONENT OF TRANSPORTER-RELATED"/>
    <property type="match status" value="1"/>
</dbReference>
<evidence type="ECO:0000313" key="10">
    <source>
        <dbReference type="EMBL" id="RAJ11227.1"/>
    </source>
</evidence>
<keyword evidence="5 7" id="KW-0472">Membrane</keyword>
<organism evidence="10 11">
    <name type="scientific">Arenibacter echinorum</name>
    <dbReference type="NCBI Taxonomy" id="440515"/>
    <lineage>
        <taxon>Bacteria</taxon>
        <taxon>Pseudomonadati</taxon>
        <taxon>Bacteroidota</taxon>
        <taxon>Flavobacteriia</taxon>
        <taxon>Flavobacteriales</taxon>
        <taxon>Flavobacteriaceae</taxon>
        <taxon>Arenibacter</taxon>
    </lineage>
</organism>
<sequence length="419" mass="46527">MFNKDRWKEILEVLTSNWFRTILTAFGVFWGILILIVLLAAGKGLENGIRSNFGDIATNTMFMWTQGTSIAYKGLPKGRRFTFKLEDVAAIKQKVPDLRFVSPRNQLGGFNGTNNVVRGIKTGAFNVYGDYPDIINQDPMSITSGRFINQLDIEGKRKVAVIGEGVRTSLYDVGEEAIGTYIKIQGVNFMVVGTYRKNSNDGNAEEIQKEIFIPFTSFSQAFNQANNVGWMAITANDNSSITQLKEQIFTVVRENQKIHPQDLRAVGHFDLFEEFNRVLGLFKAMRWIAYFVGVLVLLSGVIGVSNIMLIVVKERTKEIGIRRALGENPWSIKLQIIMESIFLTIMSGMAGISFGALVIYLVNYFLASNGPIEMFANPSVSLGVVLVALIILVVSGLLAGFIPAQSAIKVKPIEALRME</sequence>
<evidence type="ECO:0000256" key="7">
    <source>
        <dbReference type="SAM" id="Phobius"/>
    </source>
</evidence>
<keyword evidence="11" id="KW-1185">Reference proteome</keyword>
<evidence type="ECO:0000256" key="1">
    <source>
        <dbReference type="ARBA" id="ARBA00004651"/>
    </source>
</evidence>